<dbReference type="AlphaFoldDB" id="A0A1I4DFY4"/>
<evidence type="ECO:0000256" key="1">
    <source>
        <dbReference type="SAM" id="SignalP"/>
    </source>
</evidence>
<keyword evidence="3" id="KW-1185">Reference proteome</keyword>
<evidence type="ECO:0000313" key="3">
    <source>
        <dbReference type="Proteomes" id="UP000199025"/>
    </source>
</evidence>
<feature type="chain" id="PRO_5039573058" description="Secreted protein" evidence="1">
    <location>
        <begin position="31"/>
        <end position="75"/>
    </location>
</feature>
<feature type="signal peptide" evidence="1">
    <location>
        <begin position="1"/>
        <end position="30"/>
    </location>
</feature>
<dbReference type="Proteomes" id="UP000199025">
    <property type="component" value="Unassembled WGS sequence"/>
</dbReference>
<keyword evidence="1" id="KW-0732">Signal</keyword>
<accession>A0A1I4DFY4</accession>
<evidence type="ECO:0008006" key="4">
    <source>
        <dbReference type="Google" id="ProtNLM"/>
    </source>
</evidence>
<reference evidence="2 3" key="1">
    <citation type="submission" date="2016-10" db="EMBL/GenBank/DDBJ databases">
        <authorList>
            <person name="de Groot N.N."/>
        </authorList>
    </citation>
    <scope>NUCLEOTIDE SEQUENCE [LARGE SCALE GENOMIC DNA]</scope>
    <source>
        <strain evidence="2 3">DSM 44468</strain>
    </source>
</reference>
<protein>
    <recommendedName>
        <fullName evidence="4">Secreted protein</fullName>
    </recommendedName>
</protein>
<name>A0A1I4DFY4_9PSEU</name>
<evidence type="ECO:0000313" key="2">
    <source>
        <dbReference type="EMBL" id="SFK91670.1"/>
    </source>
</evidence>
<dbReference type="EMBL" id="FORP01000045">
    <property type="protein sequence ID" value="SFK91670.1"/>
    <property type="molecule type" value="Genomic_DNA"/>
</dbReference>
<proteinExistence type="predicted"/>
<gene>
    <name evidence="2" type="ORF">SAMN05421835_14525</name>
</gene>
<sequence>MNNSRKIRRGITVLALAGAATAISAAPALAETSATHQDVAQARTAQLGGLGGGNLLNGLLGGLLGGKSGPLGGIL</sequence>
<dbReference type="RefSeq" id="WP_091517068.1">
    <property type="nucleotide sequence ID" value="NZ_CBDRCA010000074.1"/>
</dbReference>
<organism evidence="2 3">
    <name type="scientific">Amycolatopsis sacchari</name>
    <dbReference type="NCBI Taxonomy" id="115433"/>
    <lineage>
        <taxon>Bacteria</taxon>
        <taxon>Bacillati</taxon>
        <taxon>Actinomycetota</taxon>
        <taxon>Actinomycetes</taxon>
        <taxon>Pseudonocardiales</taxon>
        <taxon>Pseudonocardiaceae</taxon>
        <taxon>Amycolatopsis</taxon>
    </lineage>
</organism>